<keyword evidence="3" id="KW-1185">Reference proteome</keyword>
<organism evidence="2 3">
    <name type="scientific">Diplogelasinospora grovesii</name>
    <dbReference type="NCBI Taxonomy" id="303347"/>
    <lineage>
        <taxon>Eukaryota</taxon>
        <taxon>Fungi</taxon>
        <taxon>Dikarya</taxon>
        <taxon>Ascomycota</taxon>
        <taxon>Pezizomycotina</taxon>
        <taxon>Sordariomycetes</taxon>
        <taxon>Sordariomycetidae</taxon>
        <taxon>Sordariales</taxon>
        <taxon>Diplogelasinosporaceae</taxon>
        <taxon>Diplogelasinospora</taxon>
    </lineage>
</organism>
<dbReference type="Proteomes" id="UP001303473">
    <property type="component" value="Unassembled WGS sequence"/>
</dbReference>
<evidence type="ECO:0000313" key="2">
    <source>
        <dbReference type="EMBL" id="KAK3945963.1"/>
    </source>
</evidence>
<dbReference type="PANTHER" id="PTHR24148">
    <property type="entry name" value="ANKYRIN REPEAT DOMAIN-CONTAINING PROTEIN 39 HOMOLOG-RELATED"/>
    <property type="match status" value="1"/>
</dbReference>
<evidence type="ECO:0000313" key="3">
    <source>
        <dbReference type="Proteomes" id="UP001303473"/>
    </source>
</evidence>
<comment type="caution">
    <text evidence="2">The sequence shown here is derived from an EMBL/GenBank/DDBJ whole genome shotgun (WGS) entry which is preliminary data.</text>
</comment>
<dbReference type="AlphaFoldDB" id="A0AAN6SAF3"/>
<proteinExistence type="predicted"/>
<accession>A0AAN6SAF3</accession>
<reference evidence="3" key="1">
    <citation type="journal article" date="2023" name="Mol. Phylogenet. Evol.">
        <title>Genome-scale phylogeny and comparative genomics of the fungal order Sordariales.</title>
        <authorList>
            <person name="Hensen N."/>
            <person name="Bonometti L."/>
            <person name="Westerberg I."/>
            <person name="Brannstrom I.O."/>
            <person name="Guillou S."/>
            <person name="Cros-Aarteil S."/>
            <person name="Calhoun S."/>
            <person name="Haridas S."/>
            <person name="Kuo A."/>
            <person name="Mondo S."/>
            <person name="Pangilinan J."/>
            <person name="Riley R."/>
            <person name="LaButti K."/>
            <person name="Andreopoulos B."/>
            <person name="Lipzen A."/>
            <person name="Chen C."/>
            <person name="Yan M."/>
            <person name="Daum C."/>
            <person name="Ng V."/>
            <person name="Clum A."/>
            <person name="Steindorff A."/>
            <person name="Ohm R.A."/>
            <person name="Martin F."/>
            <person name="Silar P."/>
            <person name="Natvig D.O."/>
            <person name="Lalanne C."/>
            <person name="Gautier V."/>
            <person name="Ament-Velasquez S.L."/>
            <person name="Kruys A."/>
            <person name="Hutchinson M.I."/>
            <person name="Powell A.J."/>
            <person name="Barry K."/>
            <person name="Miller A.N."/>
            <person name="Grigoriev I.V."/>
            <person name="Debuchy R."/>
            <person name="Gladieux P."/>
            <person name="Hiltunen Thoren M."/>
            <person name="Johannesson H."/>
        </authorList>
    </citation>
    <scope>NUCLEOTIDE SEQUENCE [LARGE SCALE GENOMIC DNA]</scope>
    <source>
        <strain evidence="3">CBS 340.73</strain>
    </source>
</reference>
<gene>
    <name evidence="2" type="ORF">QBC46DRAFT_336127</name>
</gene>
<name>A0AAN6SAF3_9PEZI</name>
<dbReference type="InterPro" id="IPR052895">
    <property type="entry name" value="HetReg/Transcr_Mod"/>
</dbReference>
<sequence>MAPPIFATRVVGVSDLNKDASDHIYSVLPTNAIRVLRLHHGSGSQIIECSLSTTQLTNADPYEALSYVWGSEADPETLLLCHREFRITRNLHSALRALRLPYKDRILWIDALCINQGNDIEKGTQIPLMGEIYKGAGRVIAWLGSPTDDMMPGLRWLRQLVTSEDIEFYRFPNDDSIDNTHIGLELLSHCDYWNRAWIVQEIAFASLFHLQCGPFSIPYDVFRKVLELESSRLGCVLSPEPHAPNRTIAPISFRDRLIRPGSGTTGRISAKIFLDHLVDKKCGDPRDSVFAFYNLFSRELQKHLPSPSNYCEKPRDILLKAICGMISSERSLYAITIRSRQKMPIGEEDAWQLDLPSWCPYVRTSFEIDSLSVLGKFSFGIETAEPVFQNNGKLVHVRGCAIAEVSKTLAPYRHRDLSLA</sequence>
<protein>
    <submittedName>
        <fullName evidence="2">Heterokaryon incompatibility protein-domain-containing protein</fullName>
    </submittedName>
</protein>
<dbReference type="Pfam" id="PF06985">
    <property type="entry name" value="HET"/>
    <property type="match status" value="1"/>
</dbReference>
<feature type="domain" description="Heterokaryon incompatibility" evidence="1">
    <location>
        <begin position="62"/>
        <end position="201"/>
    </location>
</feature>
<dbReference type="PANTHER" id="PTHR24148:SF64">
    <property type="entry name" value="HETEROKARYON INCOMPATIBILITY DOMAIN-CONTAINING PROTEIN"/>
    <property type="match status" value="1"/>
</dbReference>
<evidence type="ECO:0000259" key="1">
    <source>
        <dbReference type="Pfam" id="PF06985"/>
    </source>
</evidence>
<dbReference type="InterPro" id="IPR010730">
    <property type="entry name" value="HET"/>
</dbReference>
<dbReference type="EMBL" id="MU853753">
    <property type="protein sequence ID" value="KAK3945963.1"/>
    <property type="molecule type" value="Genomic_DNA"/>
</dbReference>